<organism evidence="2 3">
    <name type="scientific">Paenibacillus montaniterrae</name>
    <dbReference type="NCBI Taxonomy" id="429341"/>
    <lineage>
        <taxon>Bacteria</taxon>
        <taxon>Bacillati</taxon>
        <taxon>Bacillota</taxon>
        <taxon>Bacilli</taxon>
        <taxon>Bacillales</taxon>
        <taxon>Paenibacillaceae</taxon>
        <taxon>Paenibacillus</taxon>
    </lineage>
</organism>
<reference evidence="2" key="1">
    <citation type="submission" date="2021-03" db="EMBL/GenBank/DDBJ databases">
        <title>Antimicrobial resistance genes in bacteria isolated from Japanese honey, and their potential for conferring macrolide and lincosamide resistance in the American foulbrood pathogen Paenibacillus larvae.</title>
        <authorList>
            <person name="Okamoto M."/>
            <person name="Kumagai M."/>
            <person name="Kanamori H."/>
            <person name="Takamatsu D."/>
        </authorList>
    </citation>
    <scope>NUCLEOTIDE SEQUENCE</scope>
    <source>
        <strain evidence="2">J40TS1</strain>
    </source>
</reference>
<keyword evidence="3" id="KW-1185">Reference proteome</keyword>
<comment type="caution">
    <text evidence="2">The sequence shown here is derived from an EMBL/GenBank/DDBJ whole genome shotgun (WGS) entry which is preliminary data.</text>
</comment>
<keyword evidence="1" id="KW-1133">Transmembrane helix</keyword>
<proteinExistence type="predicted"/>
<keyword evidence="1" id="KW-0472">Membrane</keyword>
<evidence type="ECO:0000313" key="3">
    <source>
        <dbReference type="Proteomes" id="UP000683139"/>
    </source>
</evidence>
<name>A0A919YP36_9BACL</name>
<evidence type="ECO:0000256" key="1">
    <source>
        <dbReference type="SAM" id="Phobius"/>
    </source>
</evidence>
<accession>A0A919YP36</accession>
<feature type="transmembrane region" description="Helical" evidence="1">
    <location>
        <begin position="20"/>
        <end position="39"/>
    </location>
</feature>
<sequence>MKEHNEQQNQQKIKRQERRLIMTCFVVGGVMLTALLRHYL</sequence>
<protein>
    <submittedName>
        <fullName evidence="2">Uncharacterized protein</fullName>
    </submittedName>
</protein>
<dbReference type="RefSeq" id="WP_281425536.1">
    <property type="nucleotide sequence ID" value="NZ_BOSE01000001.1"/>
</dbReference>
<dbReference type="Proteomes" id="UP000683139">
    <property type="component" value="Unassembled WGS sequence"/>
</dbReference>
<evidence type="ECO:0000313" key="2">
    <source>
        <dbReference type="EMBL" id="GIP14816.1"/>
    </source>
</evidence>
<keyword evidence="1" id="KW-0812">Transmembrane</keyword>
<dbReference type="EMBL" id="BOSE01000001">
    <property type="protein sequence ID" value="GIP14816.1"/>
    <property type="molecule type" value="Genomic_DNA"/>
</dbReference>
<dbReference type="AlphaFoldDB" id="A0A919YP36"/>
<gene>
    <name evidence="2" type="ORF">J40TS1_04580</name>
</gene>